<comment type="caution">
    <text evidence="1">The sequence shown here is derived from an EMBL/GenBank/DDBJ whole genome shotgun (WGS) entry which is preliminary data.</text>
</comment>
<accession>A0A9P8LLZ7</accession>
<keyword evidence="2" id="KW-1185">Reference proteome</keyword>
<sequence length="177" mass="20648">MRYKTMNQQAFTVHSENMKYIRSLPLYKELNLSSFAVNKAVESRLFVTPKPNTILENTIFHIYRSQVSSDTNDKESRKLIIRPIVDIFPQIDQERKQDKSTEEQQLKSFCNLSPPQKFKSSYTKLMEKNQIVFQPFQGSPNFVGRRPNSPVKFIGPGEKLLNKLRNKSIELGLEDFD</sequence>
<name>A0A9P8LLZ7_9EUKA</name>
<dbReference type="AlphaFoldDB" id="A0A9P8LLZ7"/>
<evidence type="ECO:0000313" key="1">
    <source>
        <dbReference type="EMBL" id="KAH0570540.1"/>
    </source>
</evidence>
<dbReference type="RefSeq" id="XP_067761313.1">
    <property type="nucleotide sequence ID" value="XM_067910626.1"/>
</dbReference>
<dbReference type="Proteomes" id="UP000018208">
    <property type="component" value="Unassembled WGS sequence"/>
</dbReference>
<dbReference type="KEGG" id="ssao:94300843"/>
<gene>
    <name evidence="1" type="ORF">SS50377_26820</name>
</gene>
<proteinExistence type="predicted"/>
<organism evidence="1 2">
    <name type="scientific">Spironucleus salmonicida</name>
    <dbReference type="NCBI Taxonomy" id="348837"/>
    <lineage>
        <taxon>Eukaryota</taxon>
        <taxon>Metamonada</taxon>
        <taxon>Diplomonadida</taxon>
        <taxon>Hexamitidae</taxon>
        <taxon>Hexamitinae</taxon>
        <taxon>Spironucleus</taxon>
    </lineage>
</organism>
<dbReference type="GeneID" id="94300843"/>
<dbReference type="EMBL" id="AUWU02000007">
    <property type="protein sequence ID" value="KAH0570540.1"/>
    <property type="molecule type" value="Genomic_DNA"/>
</dbReference>
<reference evidence="1 2" key="1">
    <citation type="journal article" date="2014" name="PLoS Genet.">
        <title>The Genome of Spironucleus salmonicida Highlights a Fish Pathogen Adapted to Fluctuating Environments.</title>
        <authorList>
            <person name="Xu F."/>
            <person name="Jerlstrom-Hultqvist J."/>
            <person name="Einarsson E."/>
            <person name="Astvaldsson A."/>
            <person name="Svard S.G."/>
            <person name="Andersson J.O."/>
        </authorList>
    </citation>
    <scope>NUCLEOTIDE SEQUENCE [LARGE SCALE GENOMIC DNA]</scope>
    <source>
        <strain evidence="1 2">ATCC 50377</strain>
    </source>
</reference>
<protein>
    <submittedName>
        <fullName evidence="1">Uncharacterized protein</fullName>
    </submittedName>
</protein>
<evidence type="ECO:0000313" key="2">
    <source>
        <dbReference type="Proteomes" id="UP000018208"/>
    </source>
</evidence>